<name>A0AA38Y964_9EURO</name>
<evidence type="ECO:0000256" key="8">
    <source>
        <dbReference type="SAM" id="Phobius"/>
    </source>
</evidence>
<feature type="transmembrane region" description="Helical" evidence="8">
    <location>
        <begin position="275"/>
        <end position="295"/>
    </location>
</feature>
<evidence type="ECO:0000256" key="3">
    <source>
        <dbReference type="ARBA" id="ARBA00022448"/>
    </source>
</evidence>
<dbReference type="PROSITE" id="PS50850">
    <property type="entry name" value="MFS"/>
    <property type="match status" value="1"/>
</dbReference>
<dbReference type="InterPro" id="IPR005828">
    <property type="entry name" value="MFS_sugar_transport-like"/>
</dbReference>
<dbReference type="EMBL" id="JAPDRN010000016">
    <property type="protein sequence ID" value="KAJ9639707.1"/>
    <property type="molecule type" value="Genomic_DNA"/>
</dbReference>
<dbReference type="InterPro" id="IPR020846">
    <property type="entry name" value="MFS_dom"/>
</dbReference>
<gene>
    <name evidence="10" type="ORF">H2204_003500</name>
</gene>
<dbReference type="NCBIfam" id="TIGR00879">
    <property type="entry name" value="SP"/>
    <property type="match status" value="1"/>
</dbReference>
<keyword evidence="4 8" id="KW-0812">Transmembrane</keyword>
<accession>A0AA38Y964</accession>
<feature type="transmembrane region" description="Helical" evidence="8">
    <location>
        <begin position="368"/>
        <end position="393"/>
    </location>
</feature>
<dbReference type="InterPro" id="IPR005829">
    <property type="entry name" value="Sugar_transporter_CS"/>
</dbReference>
<evidence type="ECO:0000259" key="9">
    <source>
        <dbReference type="PROSITE" id="PS50850"/>
    </source>
</evidence>
<evidence type="ECO:0000256" key="7">
    <source>
        <dbReference type="RuleBase" id="RU003346"/>
    </source>
</evidence>
<comment type="similarity">
    <text evidence="2 7">Belongs to the major facilitator superfamily. Sugar transporter (TC 2.A.1.1) family.</text>
</comment>
<dbReference type="Pfam" id="PF00083">
    <property type="entry name" value="Sugar_tr"/>
    <property type="match status" value="1"/>
</dbReference>
<dbReference type="Gene3D" id="1.20.1250.20">
    <property type="entry name" value="MFS general substrate transporter like domains"/>
    <property type="match status" value="1"/>
</dbReference>
<reference evidence="10" key="1">
    <citation type="submission" date="2022-10" db="EMBL/GenBank/DDBJ databases">
        <title>Culturing micro-colonial fungi from biological soil crusts in the Mojave desert and describing Neophaeococcomyces mojavensis, and introducing the new genera and species Taxawa tesnikishii.</title>
        <authorList>
            <person name="Kurbessoian T."/>
            <person name="Stajich J.E."/>
        </authorList>
    </citation>
    <scope>NUCLEOTIDE SEQUENCE</scope>
    <source>
        <strain evidence="10">TK_35</strain>
    </source>
</reference>
<dbReference type="InterPro" id="IPR050360">
    <property type="entry name" value="MFS_Sugar_Transporters"/>
</dbReference>
<dbReference type="PROSITE" id="PS00217">
    <property type="entry name" value="SUGAR_TRANSPORT_2"/>
    <property type="match status" value="1"/>
</dbReference>
<sequence length="502" mass="55063">MRGISKERLRSDLRVIGYCLIVGLGATAFGFDQGLTSGFLAMQAYNRSFGYYNEAIGKYAMTAGRQTSLSGVLTGFILIAAMVAGPIGSKFGRKAGFIITCIVGLIGSCIQMIPHFAATLVGKAFMGLAIGFTGQFCIPYWSEAAPVYLRGSIVIFYQFFINIPTFIGACVDQGTYKISSNLAYQIPLICTLLAPLVLLSLIYWLPESPRWLVTAGRIDEAKASLMKLRGQHAQREELDNEMKNIVNFIELEKQYETSASYMDCLRGTDLRRTMIATLSASGQQLVGVAFLSGYSTYFFQTVGVSNAFLVTVILNMCSVVAVLLSFVAINYIGRRPLMIWGAGIMGVCMFSFAAVAEAHPNSTAAASFLIFCICLFSFTYTFTWGSASNILLGEIPANRLRSKTISIAASASWIYADMGTKVGFIFGPIGIVVFILTWWIVPETKGRTLEEIDEMFMNRVPTRQFKTYVCTGNVNGIDVNTITENQKGQPMLEITHIEKGRS</sequence>
<evidence type="ECO:0000256" key="1">
    <source>
        <dbReference type="ARBA" id="ARBA00004141"/>
    </source>
</evidence>
<feature type="transmembrane region" description="Helical" evidence="8">
    <location>
        <begin position="124"/>
        <end position="142"/>
    </location>
</feature>
<feature type="transmembrane region" description="Helical" evidence="8">
    <location>
        <begin position="422"/>
        <end position="441"/>
    </location>
</feature>
<comment type="subcellular location">
    <subcellularLocation>
        <location evidence="1">Membrane</location>
        <topology evidence="1">Multi-pass membrane protein</topology>
    </subcellularLocation>
</comment>
<keyword evidence="6 8" id="KW-0472">Membrane</keyword>
<dbReference type="GO" id="GO:0005351">
    <property type="term" value="F:carbohydrate:proton symporter activity"/>
    <property type="evidence" value="ECO:0007669"/>
    <property type="project" value="TreeGrafter"/>
</dbReference>
<evidence type="ECO:0000256" key="5">
    <source>
        <dbReference type="ARBA" id="ARBA00022989"/>
    </source>
</evidence>
<feature type="transmembrane region" description="Helical" evidence="8">
    <location>
        <begin position="307"/>
        <end position="330"/>
    </location>
</feature>
<evidence type="ECO:0000256" key="4">
    <source>
        <dbReference type="ARBA" id="ARBA00022692"/>
    </source>
</evidence>
<evidence type="ECO:0000256" key="6">
    <source>
        <dbReference type="ARBA" id="ARBA00023136"/>
    </source>
</evidence>
<dbReference type="InterPro" id="IPR036259">
    <property type="entry name" value="MFS_trans_sf"/>
</dbReference>
<protein>
    <recommendedName>
        <fullName evidence="9">Major facilitator superfamily (MFS) profile domain-containing protein</fullName>
    </recommendedName>
</protein>
<keyword evidence="11" id="KW-1185">Reference proteome</keyword>
<proteinExistence type="inferred from homology"/>
<dbReference type="AlphaFoldDB" id="A0AA38Y964"/>
<evidence type="ECO:0000313" key="10">
    <source>
        <dbReference type="EMBL" id="KAJ9639707.1"/>
    </source>
</evidence>
<dbReference type="PANTHER" id="PTHR48022">
    <property type="entry name" value="PLASTIDIC GLUCOSE TRANSPORTER 4"/>
    <property type="match status" value="1"/>
</dbReference>
<comment type="caution">
    <text evidence="10">The sequence shown here is derived from an EMBL/GenBank/DDBJ whole genome shotgun (WGS) entry which is preliminary data.</text>
</comment>
<evidence type="ECO:0000313" key="11">
    <source>
        <dbReference type="Proteomes" id="UP001172681"/>
    </source>
</evidence>
<dbReference type="FunFam" id="1.20.1250.20:FF:000078">
    <property type="entry name" value="MFS maltose transporter, putative"/>
    <property type="match status" value="1"/>
</dbReference>
<dbReference type="PANTHER" id="PTHR48022:SF10">
    <property type="entry name" value="MAJOR FACILITATOR SUPERFAMILY (MFS) PROFILE DOMAIN-CONTAINING PROTEIN"/>
    <property type="match status" value="1"/>
</dbReference>
<feature type="domain" description="Major facilitator superfamily (MFS) profile" evidence="9">
    <location>
        <begin position="18"/>
        <end position="502"/>
    </location>
</feature>
<dbReference type="Proteomes" id="UP001172681">
    <property type="component" value="Unassembled WGS sequence"/>
</dbReference>
<dbReference type="GO" id="GO:0016020">
    <property type="term" value="C:membrane"/>
    <property type="evidence" value="ECO:0007669"/>
    <property type="project" value="UniProtKB-SubCell"/>
</dbReference>
<feature type="transmembrane region" description="Helical" evidence="8">
    <location>
        <begin position="95"/>
        <end position="118"/>
    </location>
</feature>
<evidence type="ECO:0000256" key="2">
    <source>
        <dbReference type="ARBA" id="ARBA00010992"/>
    </source>
</evidence>
<dbReference type="InterPro" id="IPR003663">
    <property type="entry name" value="Sugar/inositol_transpt"/>
</dbReference>
<feature type="transmembrane region" description="Helical" evidence="8">
    <location>
        <begin position="182"/>
        <end position="205"/>
    </location>
</feature>
<feature type="transmembrane region" description="Helical" evidence="8">
    <location>
        <begin position="337"/>
        <end position="356"/>
    </location>
</feature>
<feature type="transmembrane region" description="Helical" evidence="8">
    <location>
        <begin position="12"/>
        <end position="31"/>
    </location>
</feature>
<keyword evidence="3 7" id="KW-0813">Transport</keyword>
<feature type="transmembrane region" description="Helical" evidence="8">
    <location>
        <begin position="69"/>
        <end position="88"/>
    </location>
</feature>
<dbReference type="SUPFAM" id="SSF103473">
    <property type="entry name" value="MFS general substrate transporter"/>
    <property type="match status" value="1"/>
</dbReference>
<keyword evidence="5 8" id="KW-1133">Transmembrane helix</keyword>
<organism evidence="10 11">
    <name type="scientific">Knufia peltigerae</name>
    <dbReference type="NCBI Taxonomy" id="1002370"/>
    <lineage>
        <taxon>Eukaryota</taxon>
        <taxon>Fungi</taxon>
        <taxon>Dikarya</taxon>
        <taxon>Ascomycota</taxon>
        <taxon>Pezizomycotina</taxon>
        <taxon>Eurotiomycetes</taxon>
        <taxon>Chaetothyriomycetidae</taxon>
        <taxon>Chaetothyriales</taxon>
        <taxon>Trichomeriaceae</taxon>
        <taxon>Knufia</taxon>
    </lineage>
</organism>
<feature type="transmembrane region" description="Helical" evidence="8">
    <location>
        <begin position="154"/>
        <end position="176"/>
    </location>
</feature>